<gene>
    <name evidence="2" type="ORF">J2T09_000375</name>
</gene>
<sequence>MQGHVSGYLLSLQISLYLWAVIIVGGYSLLS</sequence>
<keyword evidence="1" id="KW-0812">Transmembrane</keyword>
<evidence type="ECO:0000256" key="1">
    <source>
        <dbReference type="SAM" id="Phobius"/>
    </source>
</evidence>
<evidence type="ECO:0000313" key="3">
    <source>
        <dbReference type="Proteomes" id="UP001241472"/>
    </source>
</evidence>
<comment type="caution">
    <text evidence="2">The sequence shown here is derived from an EMBL/GenBank/DDBJ whole genome shotgun (WGS) entry which is preliminary data.</text>
</comment>
<evidence type="ECO:0000313" key="2">
    <source>
        <dbReference type="EMBL" id="MDP9835634.1"/>
    </source>
</evidence>
<keyword evidence="1" id="KW-1133">Transmembrane helix</keyword>
<dbReference type="EMBL" id="JAUSRF010000001">
    <property type="protein sequence ID" value="MDP9835634.1"/>
    <property type="molecule type" value="Genomic_DNA"/>
</dbReference>
<protein>
    <submittedName>
        <fullName evidence="2">Uncharacterized protein</fullName>
    </submittedName>
</protein>
<dbReference type="Proteomes" id="UP001241472">
    <property type="component" value="Unassembled WGS sequence"/>
</dbReference>
<name>A0ABT9PME7_9HYPH</name>
<keyword evidence="1" id="KW-0472">Membrane</keyword>
<organism evidence="2 3">
    <name type="scientific">Neorhizobium huautlense</name>
    <dbReference type="NCBI Taxonomy" id="67774"/>
    <lineage>
        <taxon>Bacteria</taxon>
        <taxon>Pseudomonadati</taxon>
        <taxon>Pseudomonadota</taxon>
        <taxon>Alphaproteobacteria</taxon>
        <taxon>Hyphomicrobiales</taxon>
        <taxon>Rhizobiaceae</taxon>
        <taxon>Rhizobium/Agrobacterium group</taxon>
        <taxon>Neorhizobium</taxon>
    </lineage>
</organism>
<keyword evidence="3" id="KW-1185">Reference proteome</keyword>
<feature type="transmembrane region" description="Helical" evidence="1">
    <location>
        <begin position="6"/>
        <end position="30"/>
    </location>
</feature>
<reference evidence="2 3" key="1">
    <citation type="submission" date="2023-07" db="EMBL/GenBank/DDBJ databases">
        <title>Sorghum-associated microbial communities from plants grown in Nebraska, USA.</title>
        <authorList>
            <person name="Schachtman D."/>
        </authorList>
    </citation>
    <scope>NUCLEOTIDE SEQUENCE [LARGE SCALE GENOMIC DNA]</scope>
    <source>
        <strain evidence="2 3">DS1307</strain>
    </source>
</reference>
<accession>A0ABT9PME7</accession>
<proteinExistence type="predicted"/>